<dbReference type="EMBL" id="JBHMFB010000010">
    <property type="protein sequence ID" value="MFB9088730.1"/>
    <property type="molecule type" value="Genomic_DNA"/>
</dbReference>
<dbReference type="RefSeq" id="WP_290285989.1">
    <property type="nucleotide sequence ID" value="NZ_JAUFQN010000019.1"/>
</dbReference>
<sequence>MKAIFAFLFLILISFKGFSQFELPKKTLNIAPISNPKGSVSPTSSKAITYPSIFDKKDKLGESFSLLKKKPEEEKSIFEKEQFASPAKGYTEKANKMLKTEGYASVVENSDFFFGEFKVYTETIYIGCRDYGNVDGDLIAIYLNGEKVIPLYELESGFNKYTFNLKLGLNTIQIEALNTGEFFPNTGAFTFFDGNEKLITAQQWGLNTGYKAVVKIFRINGIELEVKK</sequence>
<reference evidence="1 2" key="1">
    <citation type="submission" date="2024-09" db="EMBL/GenBank/DDBJ databases">
        <authorList>
            <person name="Sun Q."/>
            <person name="Mori K."/>
        </authorList>
    </citation>
    <scope>NUCLEOTIDE SEQUENCE [LARGE SCALE GENOMIC DNA]</scope>
    <source>
        <strain evidence="1 2">CECT 8460</strain>
    </source>
</reference>
<comment type="caution">
    <text evidence="1">The sequence shown here is derived from an EMBL/GenBank/DDBJ whole genome shotgun (WGS) entry which is preliminary data.</text>
</comment>
<gene>
    <name evidence="1" type="ORF">ACFFUU_03875</name>
</gene>
<protein>
    <submittedName>
        <fullName evidence="1">Uncharacterized protein</fullName>
    </submittedName>
</protein>
<keyword evidence="2" id="KW-1185">Reference proteome</keyword>
<evidence type="ECO:0000313" key="1">
    <source>
        <dbReference type="EMBL" id="MFB9088730.1"/>
    </source>
</evidence>
<dbReference type="Proteomes" id="UP001589576">
    <property type="component" value="Unassembled WGS sequence"/>
</dbReference>
<organism evidence="1 2">
    <name type="scientific">Flavobacterium paronense</name>
    <dbReference type="NCBI Taxonomy" id="1392775"/>
    <lineage>
        <taxon>Bacteria</taxon>
        <taxon>Pseudomonadati</taxon>
        <taxon>Bacteroidota</taxon>
        <taxon>Flavobacteriia</taxon>
        <taxon>Flavobacteriales</taxon>
        <taxon>Flavobacteriaceae</taxon>
        <taxon>Flavobacterium</taxon>
    </lineage>
</organism>
<accession>A0ABV5GC86</accession>
<proteinExistence type="predicted"/>
<name>A0ABV5GC86_9FLAO</name>
<evidence type="ECO:0000313" key="2">
    <source>
        <dbReference type="Proteomes" id="UP001589576"/>
    </source>
</evidence>